<dbReference type="GO" id="GO:0042613">
    <property type="term" value="C:MHC class II protein complex"/>
    <property type="evidence" value="ECO:0007669"/>
    <property type="project" value="UniProtKB-KW"/>
</dbReference>
<evidence type="ECO:0000256" key="2">
    <source>
        <dbReference type="ARBA" id="ARBA00022692"/>
    </source>
</evidence>
<evidence type="ECO:0000256" key="8">
    <source>
        <dbReference type="ARBA" id="ARBA00023180"/>
    </source>
</evidence>
<evidence type="ECO:0000256" key="7">
    <source>
        <dbReference type="ARBA" id="ARBA00023157"/>
    </source>
</evidence>
<evidence type="ECO:0000256" key="1">
    <source>
        <dbReference type="ARBA" id="ARBA00004479"/>
    </source>
</evidence>
<dbReference type="Ensembl" id="ENSSSCT00060003136.1">
    <property type="protein sequence ID" value="ENSSSCP00060001001.1"/>
    <property type="gene ID" value="ENSSSCG00060002559.1"/>
</dbReference>
<evidence type="ECO:0000256" key="5">
    <source>
        <dbReference type="ARBA" id="ARBA00023130"/>
    </source>
</evidence>
<dbReference type="FunFam" id="3.10.320.10:FF:000001">
    <property type="entry name" value="HLA class II histocompatibility antigen, DRB1-1 beta chain"/>
    <property type="match status" value="1"/>
</dbReference>
<dbReference type="InterPro" id="IPR014745">
    <property type="entry name" value="MHC_II_a/b_N"/>
</dbReference>
<keyword evidence="8" id="KW-0325">Glycoprotein</keyword>
<evidence type="ECO:0000256" key="9">
    <source>
        <dbReference type="ARBA" id="ARBA00023182"/>
    </source>
</evidence>
<comment type="subcellular location">
    <subcellularLocation>
        <location evidence="1">Membrane</location>
        <topology evidence="1">Single-pass type I membrane protein</topology>
    </subcellularLocation>
</comment>
<keyword evidence="4" id="KW-1133">Transmembrane helix</keyword>
<keyword evidence="3" id="KW-0391">Immunity</keyword>
<sequence>MLTIFPKVPQHPFFPILLSWPRHRTRCTGGRCLHSLPKSLGDKIILVPPAVFMIQGKSECHFSNGTQQVRFLDRYIYNRDELVRFDSDVGEYRAVTPMGQPAAKYWNSQKDILKRVRAAVDTFCRKWRGLQLPSGAPQPDEPRHRESNLALCLIDAVWNRGLGSGPALPGDGTVHLHQLGLKTTLSSVSCRTPELKWRC</sequence>
<dbReference type="InterPro" id="IPR000353">
    <property type="entry name" value="MHC_II_b_N"/>
</dbReference>
<evidence type="ECO:0000313" key="12">
    <source>
        <dbReference type="Proteomes" id="UP000694723"/>
    </source>
</evidence>
<dbReference type="InterPro" id="IPR050160">
    <property type="entry name" value="MHC/Immunoglobulin"/>
</dbReference>
<keyword evidence="6" id="KW-0472">Membrane</keyword>
<dbReference type="SMART" id="SM00921">
    <property type="entry name" value="MHC_II_beta"/>
    <property type="match status" value="1"/>
</dbReference>
<dbReference type="Gene3D" id="3.10.320.10">
    <property type="entry name" value="Class II Histocompatibility Antigen, M Beta Chain, Chain B, domain 1"/>
    <property type="match status" value="1"/>
</dbReference>
<evidence type="ECO:0000256" key="3">
    <source>
        <dbReference type="ARBA" id="ARBA00022859"/>
    </source>
</evidence>
<dbReference type="GO" id="GO:0002250">
    <property type="term" value="P:adaptive immune response"/>
    <property type="evidence" value="ECO:0007669"/>
    <property type="project" value="UniProtKB-KW"/>
</dbReference>
<keyword evidence="2" id="KW-0812">Transmembrane</keyword>
<evidence type="ECO:0000259" key="10">
    <source>
        <dbReference type="SMART" id="SM00921"/>
    </source>
</evidence>
<organism evidence="11 12">
    <name type="scientific">Sus scrofa</name>
    <name type="common">Pig</name>
    <dbReference type="NCBI Taxonomy" id="9823"/>
    <lineage>
        <taxon>Eukaryota</taxon>
        <taxon>Metazoa</taxon>
        <taxon>Chordata</taxon>
        <taxon>Craniata</taxon>
        <taxon>Vertebrata</taxon>
        <taxon>Euteleostomi</taxon>
        <taxon>Mammalia</taxon>
        <taxon>Eutheria</taxon>
        <taxon>Laurasiatheria</taxon>
        <taxon>Artiodactyla</taxon>
        <taxon>Suina</taxon>
        <taxon>Suidae</taxon>
        <taxon>Sus</taxon>
    </lineage>
</organism>
<keyword evidence="7" id="KW-1015">Disulfide bond</keyword>
<evidence type="ECO:0000256" key="6">
    <source>
        <dbReference type="ARBA" id="ARBA00023136"/>
    </source>
</evidence>
<keyword evidence="9" id="KW-0491">MHC II</keyword>
<evidence type="ECO:0000313" key="11">
    <source>
        <dbReference type="Ensembl" id="ENSSSCP00060001001.1"/>
    </source>
</evidence>
<protein>
    <recommendedName>
        <fullName evidence="10">MHC class II beta chain N-terminal domain-containing protein</fullName>
    </recommendedName>
</protein>
<accession>A0A8D1SGP9</accession>
<reference evidence="11" key="1">
    <citation type="submission" date="2025-08" db="UniProtKB">
        <authorList>
            <consortium name="Ensembl"/>
        </authorList>
    </citation>
    <scope>IDENTIFICATION</scope>
</reference>
<dbReference type="PANTHER" id="PTHR19944">
    <property type="entry name" value="MHC CLASS II-RELATED"/>
    <property type="match status" value="1"/>
</dbReference>
<keyword evidence="5" id="KW-1064">Adaptive immunity</keyword>
<dbReference type="AlphaFoldDB" id="A0A8D1SGP9"/>
<dbReference type="SUPFAM" id="SSF54452">
    <property type="entry name" value="MHC antigen-recognition domain"/>
    <property type="match status" value="1"/>
</dbReference>
<evidence type="ECO:0000256" key="4">
    <source>
        <dbReference type="ARBA" id="ARBA00022989"/>
    </source>
</evidence>
<dbReference type="InterPro" id="IPR011162">
    <property type="entry name" value="MHC_I/II-like_Ag-recog"/>
</dbReference>
<dbReference type="PANTHER" id="PTHR19944:SF99">
    <property type="entry name" value="HLA CLASS II HISTOCOMPATIBILITY ANTIGEN, DRB1 BETA CHAIN"/>
    <property type="match status" value="1"/>
</dbReference>
<dbReference type="Proteomes" id="UP000694723">
    <property type="component" value="Unplaced"/>
</dbReference>
<proteinExistence type="predicted"/>
<dbReference type="GO" id="GO:0002504">
    <property type="term" value="P:antigen processing and presentation of peptide or polysaccharide antigen via MHC class II"/>
    <property type="evidence" value="ECO:0007669"/>
    <property type="project" value="UniProtKB-KW"/>
</dbReference>
<dbReference type="Pfam" id="PF00969">
    <property type="entry name" value="MHC_II_beta"/>
    <property type="match status" value="1"/>
</dbReference>
<feature type="domain" description="MHC class II beta chain N-terminal" evidence="10">
    <location>
        <begin position="58"/>
        <end position="132"/>
    </location>
</feature>
<name>A0A8D1SGP9_PIG</name>